<dbReference type="KEGG" id="pbl:PAAG_11425"/>
<feature type="compositionally biased region" description="Basic and acidic residues" evidence="1">
    <location>
        <begin position="43"/>
        <end position="53"/>
    </location>
</feature>
<feature type="region of interest" description="Disordered" evidence="1">
    <location>
        <begin position="85"/>
        <end position="121"/>
    </location>
</feature>
<evidence type="ECO:0000313" key="3">
    <source>
        <dbReference type="Proteomes" id="UP000002059"/>
    </source>
</evidence>
<feature type="region of interest" description="Disordered" evidence="1">
    <location>
        <begin position="1"/>
        <end position="22"/>
    </location>
</feature>
<keyword evidence="3" id="KW-1185">Reference proteome</keyword>
<gene>
    <name evidence="2" type="ORF">PAAG_11425</name>
</gene>
<reference evidence="2 3" key="1">
    <citation type="journal article" date="2011" name="PLoS Genet.">
        <title>Comparative genomic analysis of human fungal pathogens causing paracoccidioidomycosis.</title>
        <authorList>
            <person name="Desjardins C.A."/>
            <person name="Champion M.D."/>
            <person name="Holder J.W."/>
            <person name="Muszewska A."/>
            <person name="Goldberg J."/>
            <person name="Bailao A.M."/>
            <person name="Brigido M.M."/>
            <person name="Ferreira M.E."/>
            <person name="Garcia A.M."/>
            <person name="Grynberg M."/>
            <person name="Gujja S."/>
            <person name="Heiman D.I."/>
            <person name="Henn M.R."/>
            <person name="Kodira C.D."/>
            <person name="Leon-Narvaez H."/>
            <person name="Longo L.V."/>
            <person name="Ma L.J."/>
            <person name="Malavazi I."/>
            <person name="Matsuo A.L."/>
            <person name="Morais F.V."/>
            <person name="Pereira M."/>
            <person name="Rodriguez-Brito S."/>
            <person name="Sakthikumar S."/>
            <person name="Salem-Izacc S.M."/>
            <person name="Sykes S.M."/>
            <person name="Teixeira M.M."/>
            <person name="Vallejo M.C."/>
            <person name="Walter M.E."/>
            <person name="Yandava C."/>
            <person name="Young S."/>
            <person name="Zeng Q."/>
            <person name="Zucker J."/>
            <person name="Felipe M.S."/>
            <person name="Goldman G.H."/>
            <person name="Haas B.J."/>
            <person name="McEwen J.G."/>
            <person name="Nino-Vega G."/>
            <person name="Puccia R."/>
            <person name="San-Blas G."/>
            <person name="Soares C.M."/>
            <person name="Birren B.W."/>
            <person name="Cuomo C.A."/>
        </authorList>
    </citation>
    <scope>NUCLEOTIDE SEQUENCE [LARGE SCALE GENOMIC DNA]</scope>
    <source>
        <strain evidence="3">ATCC MYA-826 / Pb01</strain>
    </source>
</reference>
<evidence type="ECO:0000256" key="1">
    <source>
        <dbReference type="SAM" id="MobiDB-lite"/>
    </source>
</evidence>
<dbReference type="HOGENOM" id="CLU_2038757_0_0_1"/>
<dbReference type="EMBL" id="KN293995">
    <property type="protein sequence ID" value="KGQ01849.1"/>
    <property type="molecule type" value="Genomic_DNA"/>
</dbReference>
<dbReference type="AlphaFoldDB" id="A0A0A2VLW2"/>
<dbReference type="GeneID" id="26970430"/>
<dbReference type="Proteomes" id="UP000002059">
    <property type="component" value="Partially assembled WGS sequence"/>
</dbReference>
<proteinExistence type="predicted"/>
<dbReference type="RefSeq" id="XP_015703339.1">
    <property type="nucleotide sequence ID" value="XM_015847077.1"/>
</dbReference>
<accession>A0A0A2VLW2</accession>
<dbReference type="OrthoDB" id="10500296at2759"/>
<name>A0A0A2VLW2_PARBA</name>
<dbReference type="VEuPathDB" id="FungiDB:PAAG_11425"/>
<feature type="compositionally biased region" description="Basic and acidic residues" evidence="1">
    <location>
        <begin position="1"/>
        <end position="12"/>
    </location>
</feature>
<sequence length="121" mass="12993">MMRKEPDAEPTKPSDSTGEALEVSQVVLDDKGAVLGIDATSGPEEKQKKPEARRVRKKPQPAVAPVVMKGEENFQWVDIAPKLENQQRMPPAKKSKKIAQPAGAPAVSVNEGVIPGDQCSP</sequence>
<organism evidence="2 3">
    <name type="scientific">Paracoccidioides lutzii (strain ATCC MYA-826 / Pb01)</name>
    <name type="common">Paracoccidioides brasiliensis</name>
    <dbReference type="NCBI Taxonomy" id="502779"/>
    <lineage>
        <taxon>Eukaryota</taxon>
        <taxon>Fungi</taxon>
        <taxon>Dikarya</taxon>
        <taxon>Ascomycota</taxon>
        <taxon>Pezizomycotina</taxon>
        <taxon>Eurotiomycetes</taxon>
        <taxon>Eurotiomycetidae</taxon>
        <taxon>Onygenales</taxon>
        <taxon>Ajellomycetaceae</taxon>
        <taxon>Paracoccidioides</taxon>
    </lineage>
</organism>
<protein>
    <submittedName>
        <fullName evidence="2">Uncharacterized protein</fullName>
    </submittedName>
</protein>
<evidence type="ECO:0000313" key="2">
    <source>
        <dbReference type="EMBL" id="KGQ01849.1"/>
    </source>
</evidence>
<feature type="region of interest" description="Disordered" evidence="1">
    <location>
        <begin position="37"/>
        <end position="62"/>
    </location>
</feature>